<dbReference type="EMBL" id="CP119311">
    <property type="protein sequence ID" value="WEK36443.1"/>
    <property type="molecule type" value="Genomic_DNA"/>
</dbReference>
<dbReference type="AlphaFoldDB" id="A0AAJ5WTT1"/>
<dbReference type="PROSITE" id="PS51257">
    <property type="entry name" value="PROKAR_LIPOPROTEIN"/>
    <property type="match status" value="1"/>
</dbReference>
<evidence type="ECO:0000313" key="2">
    <source>
        <dbReference type="Proteomes" id="UP001220610"/>
    </source>
</evidence>
<organism evidence="1 2">
    <name type="scientific">Candidatus Pseudobacter hemicellulosilyticus</name>
    <dbReference type="NCBI Taxonomy" id="3121375"/>
    <lineage>
        <taxon>Bacteria</taxon>
        <taxon>Pseudomonadati</taxon>
        <taxon>Bacteroidota</taxon>
        <taxon>Chitinophagia</taxon>
        <taxon>Chitinophagales</taxon>
        <taxon>Chitinophagaceae</taxon>
        <taxon>Pseudobacter</taxon>
    </lineage>
</organism>
<evidence type="ECO:0008006" key="3">
    <source>
        <dbReference type="Google" id="ProtNLM"/>
    </source>
</evidence>
<dbReference type="Proteomes" id="UP001220610">
    <property type="component" value="Chromosome"/>
</dbReference>
<sequence>MYLKILPAAILLLALLACKNKTPHPQHAEQPSPDSAVAAGSYLPVRDFILGDVRLVDSFAGAILRKTDLAGRKDSGYVSPQQFREKINAFLPEVLDSARFARTFEEVSLMDETTRLLNFIYTARDTAETLRKVVVYIVPSLTIDQVETIYMEKAFRDQGQSVQQKLTWKMHQSCSILTIRYTGPETSVVTQEKLIWDPFHFAD</sequence>
<proteinExistence type="predicted"/>
<accession>A0AAJ5WTT1</accession>
<gene>
    <name evidence="1" type="ORF">P0Y53_02930</name>
</gene>
<reference evidence="1" key="1">
    <citation type="submission" date="2023-03" db="EMBL/GenBank/DDBJ databases">
        <title>Andean soil-derived lignocellulolytic bacterial consortium as a source of novel taxa and putative plastic-active enzymes.</title>
        <authorList>
            <person name="Diaz-Garcia L."/>
            <person name="Chuvochina M."/>
            <person name="Feuerriegel G."/>
            <person name="Bunk B."/>
            <person name="Sproer C."/>
            <person name="Streit W.R."/>
            <person name="Rodriguez L.M."/>
            <person name="Overmann J."/>
            <person name="Jimenez D.J."/>
        </authorList>
    </citation>
    <scope>NUCLEOTIDE SEQUENCE</scope>
    <source>
        <strain evidence="1">MAG 7</strain>
    </source>
</reference>
<evidence type="ECO:0000313" key="1">
    <source>
        <dbReference type="EMBL" id="WEK36443.1"/>
    </source>
</evidence>
<protein>
    <recommendedName>
        <fullName evidence="3">Lipoprotein</fullName>
    </recommendedName>
</protein>
<name>A0AAJ5WTT1_9BACT</name>